<dbReference type="OrthoDB" id="7173315at2"/>
<keyword evidence="2" id="KW-1277">Toxin-antitoxin system</keyword>
<reference evidence="4 5" key="1">
    <citation type="submission" date="2018-03" db="EMBL/GenBank/DDBJ databases">
        <title>Genomic Encyclopedia of Archaeal and Bacterial Type Strains, Phase II (KMG-II): from individual species to whole genera.</title>
        <authorList>
            <person name="Goeker M."/>
        </authorList>
    </citation>
    <scope>NUCLEOTIDE SEQUENCE [LARGE SCALE GENOMIC DNA]</scope>
    <source>
        <strain evidence="4 5">DSM 100212</strain>
    </source>
</reference>
<proteinExistence type="inferred from homology"/>
<evidence type="ECO:0000256" key="3">
    <source>
        <dbReference type="PIRNR" id="PIRNR029218"/>
    </source>
</evidence>
<accession>A0A2T0WD97</accession>
<dbReference type="RefSeq" id="WP_106268165.1">
    <property type="nucleotide sequence ID" value="NZ_PVTQ01000021.1"/>
</dbReference>
<dbReference type="AlphaFoldDB" id="A0A2T0WD97"/>
<dbReference type="PANTHER" id="PTHR33755">
    <property type="entry name" value="TOXIN PARE1-RELATED"/>
    <property type="match status" value="1"/>
</dbReference>
<evidence type="ECO:0000313" key="4">
    <source>
        <dbReference type="EMBL" id="PRY84671.1"/>
    </source>
</evidence>
<comment type="caution">
    <text evidence="4">The sequence shown here is derived from an EMBL/GenBank/DDBJ whole genome shotgun (WGS) entry which is preliminary data.</text>
</comment>
<comment type="similarity">
    <text evidence="1 3">Belongs to the RelE toxin family.</text>
</comment>
<dbReference type="Pfam" id="PF05016">
    <property type="entry name" value="ParE_toxin"/>
    <property type="match status" value="1"/>
</dbReference>
<dbReference type="EMBL" id="PVTQ01000021">
    <property type="protein sequence ID" value="PRY84671.1"/>
    <property type="molecule type" value="Genomic_DNA"/>
</dbReference>
<organism evidence="4 5">
    <name type="scientific">Donghicola tyrosinivorans</name>
    <dbReference type="NCBI Taxonomy" id="1652492"/>
    <lineage>
        <taxon>Bacteria</taxon>
        <taxon>Pseudomonadati</taxon>
        <taxon>Pseudomonadota</taxon>
        <taxon>Alphaproteobacteria</taxon>
        <taxon>Rhodobacterales</taxon>
        <taxon>Roseobacteraceae</taxon>
        <taxon>Donghicola</taxon>
    </lineage>
</organism>
<dbReference type="PANTHER" id="PTHR33755:SF9">
    <property type="entry name" value="TOXIN PARE1"/>
    <property type="match status" value="1"/>
</dbReference>
<protein>
    <recommendedName>
        <fullName evidence="3">Toxin</fullName>
    </recommendedName>
</protein>
<dbReference type="InterPro" id="IPR028344">
    <property type="entry name" value="ParE1/4"/>
</dbReference>
<evidence type="ECO:0000256" key="2">
    <source>
        <dbReference type="ARBA" id="ARBA00022649"/>
    </source>
</evidence>
<dbReference type="InterPro" id="IPR051803">
    <property type="entry name" value="TA_system_RelE-like_toxin"/>
</dbReference>
<dbReference type="Proteomes" id="UP000238392">
    <property type="component" value="Unassembled WGS sequence"/>
</dbReference>
<dbReference type="Gene3D" id="3.30.2310.20">
    <property type="entry name" value="RelE-like"/>
    <property type="match status" value="1"/>
</dbReference>
<gene>
    <name evidence="4" type="ORF">CLV74_1213</name>
</gene>
<evidence type="ECO:0000313" key="5">
    <source>
        <dbReference type="Proteomes" id="UP000238392"/>
    </source>
</evidence>
<sequence>MAEYKAWGLRPAAEADLSEIWRHSAVTWGPQQADSYVDALFATFDLLADFPQMTPVRSEFTPPVRIHPSGTHLVIYQMTDQGIDIIRLLHAHQNLFAYLQES</sequence>
<dbReference type="InterPro" id="IPR035093">
    <property type="entry name" value="RelE/ParE_toxin_dom_sf"/>
</dbReference>
<evidence type="ECO:0000256" key="1">
    <source>
        <dbReference type="ARBA" id="ARBA00006226"/>
    </source>
</evidence>
<dbReference type="InterPro" id="IPR007712">
    <property type="entry name" value="RelE/ParE_toxin"/>
</dbReference>
<keyword evidence="5" id="KW-1185">Reference proteome</keyword>
<name>A0A2T0WD97_9RHOB</name>
<dbReference type="PIRSF" id="PIRSF029218">
    <property type="entry name" value="ParE"/>
    <property type="match status" value="1"/>
</dbReference>